<evidence type="ECO:0000256" key="2">
    <source>
        <dbReference type="ARBA" id="ARBA00009468"/>
    </source>
</evidence>
<dbReference type="GO" id="GO:0005813">
    <property type="term" value="C:centrosome"/>
    <property type="evidence" value="ECO:0000318"/>
    <property type="project" value="GO_Central"/>
</dbReference>
<evidence type="ECO:0000256" key="1">
    <source>
        <dbReference type="ARBA" id="ARBA00004245"/>
    </source>
</evidence>
<sequence length="1169" mass="126086">MYRVQPLLPRHAVPRGIAALGPVGLSHASFMFHYRPVAFNLYIYIFYRNYDGFISSPLVGVEVFIVTGEIKASLWTRVSVCASGDRSGRFRPEEQRSHSRAGPVPHAQAASCSPPPLWVPGGKDRGLLRPSGPPQSPPRHSSEPSITPQELSPIPSQSPPSEPPHSPSETLETSRIPLRTLPEPSRSPQPPPRLPPAPPTRSSPPHPLSYTNECDWPTHTSGPTRGSVVPAPSARFAQSQLPVSAPPPSAPSLPSSLRRSPLDGLKEAAANGRGAVVGAVVWGGLRTWRLRKVREGSGAPDRDPGPNLGPGSGTGGAGSLGRLRIRVLVERNPPAGLRALWGRGVATKCGLRGGVGGCGGGSGMWCVGRGSGWGRGWEGGGLTALCRSRRMESECLRDATAIGRGEWRLDGTDSLGELWVPHCWWCPGAVGSASPVLQACKALQRAVGSTPCVPGVGGLSGSSAVLQEEPGDNARSRSSEGCVCTAFSYRFFAEERRRQLQEYLEAKGKLKCPSTKAYLKDRTNHLDPLLKPVSKPERLDRNKKGAVQNVAKGTWKDGKLAAKPAQPAGCAALQQSSRASQRVAVVQPRQLGKDTKLPAGLVPSTNPSAQRRGRLPTSASRLLNPGGLEETGSGQPAAGAPCLLNKGLQDRLGCGKENLPARAATNPVPSNTFQSNGNNLGKKRALAHGQGSGAVSRTVRDPKDRINSCQAKEVLIQEKFRKPLPGSKSASQKPSGTTRPLQSPQLLANSTHLLHKKPVVKQEKSNAARGPVGKLGTSLMGTLKHSNRAPAKPPASSRPLGTASGPTRTPSLKLCTAVQWQRPTVREGADRKDVKTAPSRHTATSRAAVPKKQSLPSTYSSRTQGNRGEFGSRREMHKPELPQTHGVRAGRVPKSPTPEDRRRQLEQWLASKGKCYKRPPMTLPPKKPMKQKEKPPLRSAVQEEEKPEKPEQLYQARINALLSECLKLIEEGVPSEELSAILCHEPSVEKCAKFWICKAKLLARSGPFDATGLYEAAVCAGAEPLQELREVVLDILKTAEQPAEGEKPEQPVLWEPTTPCPGERQHTAVTPCRTESALSSLPVSSIKLQVTSVPRTREMPEGQELKFLTPVRRSLRIERVGSRYPEMLRDHDPVVSSLSEILDDDEETQFFFRMNKALPEVAEMEVLRL</sequence>
<evidence type="ECO:0000256" key="3">
    <source>
        <dbReference type="ARBA" id="ARBA00022490"/>
    </source>
</evidence>
<dbReference type="InterPro" id="IPR029197">
    <property type="entry name" value="CKAP2_C"/>
</dbReference>
<dbReference type="Pfam" id="PF15297">
    <property type="entry name" value="CKAP2_C"/>
    <property type="match status" value="2"/>
</dbReference>
<feature type="domain" description="Cytoskeleton-associated protein 2 C-terminal" evidence="7">
    <location>
        <begin position="896"/>
        <end position="1042"/>
    </location>
</feature>
<feature type="compositionally biased region" description="Basic and acidic residues" evidence="6">
    <location>
        <begin position="86"/>
        <end position="97"/>
    </location>
</feature>
<feature type="compositionally biased region" description="Pro residues" evidence="6">
    <location>
        <begin position="185"/>
        <end position="207"/>
    </location>
</feature>
<keyword evidence="9" id="KW-1185">Reference proteome</keyword>
<dbReference type="GO" id="GO:0072686">
    <property type="term" value="C:mitotic spindle"/>
    <property type="evidence" value="ECO:0000318"/>
    <property type="project" value="GO_Central"/>
</dbReference>
<feature type="region of interest" description="Disordered" evidence="6">
    <location>
        <begin position="1042"/>
        <end position="1066"/>
    </location>
</feature>
<feature type="compositionally biased region" description="Pro residues" evidence="6">
    <location>
        <begin position="156"/>
        <end position="166"/>
    </location>
</feature>
<dbReference type="Ensembl" id="ENSGALT00010044456.1">
    <property type="protein sequence ID" value="ENSGALP00010026459.1"/>
    <property type="gene ID" value="ENSGALG00010018401.1"/>
</dbReference>
<feature type="region of interest" description="Disordered" evidence="6">
    <location>
        <begin position="755"/>
        <end position="951"/>
    </location>
</feature>
<reference evidence="8" key="1">
    <citation type="submission" date="2020-11" db="EMBL/GenBank/DDBJ databases">
        <title>Gallus gallus (Chicken) genome, bGalGal1, GRCg7b, maternal haplotype autosomes + Z &amp; W.</title>
        <authorList>
            <person name="Warren W."/>
            <person name="Formenti G."/>
            <person name="Fedrigo O."/>
            <person name="Haase B."/>
            <person name="Mountcastle J."/>
            <person name="Balacco J."/>
            <person name="Tracey A."/>
            <person name="Schneider V."/>
            <person name="Okimoto R."/>
            <person name="Cheng H."/>
            <person name="Hawken R."/>
            <person name="Howe K."/>
            <person name="Jarvis E.D."/>
        </authorList>
    </citation>
    <scope>NUCLEOTIDE SEQUENCE [LARGE SCALE GENOMIC DNA]</scope>
    <source>
        <strain evidence="8">Broiler</strain>
    </source>
</reference>
<feature type="region of interest" description="Disordered" evidence="6">
    <location>
        <begin position="589"/>
        <end position="636"/>
    </location>
</feature>
<dbReference type="AlphaFoldDB" id="A0A8V0Z799"/>
<feature type="region of interest" description="Disordered" evidence="6">
    <location>
        <begin position="658"/>
        <end position="743"/>
    </location>
</feature>
<dbReference type="InterPro" id="IPR052855">
    <property type="entry name" value="CKAP2-like"/>
</dbReference>
<comment type="subcellular location">
    <subcellularLocation>
        <location evidence="1">Cytoplasm</location>
        <location evidence="1">Cytoskeleton</location>
    </subcellularLocation>
</comment>
<evidence type="ECO:0000256" key="6">
    <source>
        <dbReference type="SAM" id="MobiDB-lite"/>
    </source>
</evidence>
<keyword evidence="3" id="KW-0963">Cytoplasm</keyword>
<evidence type="ECO:0000259" key="7">
    <source>
        <dbReference type="Pfam" id="PF15297"/>
    </source>
</evidence>
<protein>
    <submittedName>
        <fullName evidence="8">Cytoskeleton associated protein 2 like</fullName>
    </submittedName>
</protein>
<feature type="compositionally biased region" description="Basic and acidic residues" evidence="6">
    <location>
        <begin position="930"/>
        <end position="951"/>
    </location>
</feature>
<feature type="compositionally biased region" description="Basic and acidic residues" evidence="6">
    <location>
        <begin position="824"/>
        <end position="835"/>
    </location>
</feature>
<feature type="region of interest" description="Disordered" evidence="6">
    <location>
        <begin position="294"/>
        <end position="319"/>
    </location>
</feature>
<accession>A0A8V0Z799</accession>
<dbReference type="Proteomes" id="UP000000539">
    <property type="component" value="Chromosome 22"/>
</dbReference>
<dbReference type="PANTHER" id="PTHR47078:SF1">
    <property type="entry name" value="CYTOSKELETON-ASSOCIATED PROTEIN 2-LIKE"/>
    <property type="match status" value="1"/>
</dbReference>
<comment type="similarity">
    <text evidence="2">Belongs to the CKAP2 family.</text>
</comment>
<gene>
    <name evidence="8" type="primary">CKAP2L</name>
</gene>
<feature type="compositionally biased region" description="Low complexity" evidence="6">
    <location>
        <begin position="788"/>
        <end position="799"/>
    </location>
</feature>
<reference evidence="8" key="3">
    <citation type="submission" date="2025-09" db="UniProtKB">
        <authorList>
            <consortium name="Ensembl"/>
        </authorList>
    </citation>
    <scope>IDENTIFICATION</scope>
    <source>
        <strain evidence="8">broiler</strain>
    </source>
</reference>
<evidence type="ECO:0000313" key="8">
    <source>
        <dbReference type="Ensembl" id="ENSGALP00010026459.1"/>
    </source>
</evidence>
<evidence type="ECO:0000256" key="4">
    <source>
        <dbReference type="ARBA" id="ARBA00022553"/>
    </source>
</evidence>
<dbReference type="GlyGen" id="A0A8V0Z799">
    <property type="glycosylation" value="3 sites"/>
</dbReference>
<feature type="compositionally biased region" description="Basic and acidic residues" evidence="6">
    <location>
        <begin position="870"/>
        <end position="880"/>
    </location>
</feature>
<dbReference type="GeneTree" id="ENSGT00530000063691"/>
<feature type="compositionally biased region" description="Polar residues" evidence="6">
    <location>
        <begin position="728"/>
        <end position="743"/>
    </location>
</feature>
<keyword evidence="5" id="KW-0206">Cytoskeleton</keyword>
<dbReference type="GO" id="GO:0005829">
    <property type="term" value="C:cytosol"/>
    <property type="evidence" value="ECO:0000318"/>
    <property type="project" value="GO_Central"/>
</dbReference>
<organism evidence="8 9">
    <name type="scientific">Gallus gallus</name>
    <name type="common">Chicken</name>
    <dbReference type="NCBI Taxonomy" id="9031"/>
    <lineage>
        <taxon>Eukaryota</taxon>
        <taxon>Metazoa</taxon>
        <taxon>Chordata</taxon>
        <taxon>Craniata</taxon>
        <taxon>Vertebrata</taxon>
        <taxon>Euteleostomi</taxon>
        <taxon>Archelosauria</taxon>
        <taxon>Archosauria</taxon>
        <taxon>Dinosauria</taxon>
        <taxon>Saurischia</taxon>
        <taxon>Theropoda</taxon>
        <taxon>Coelurosauria</taxon>
        <taxon>Aves</taxon>
        <taxon>Neognathae</taxon>
        <taxon>Galloanserae</taxon>
        <taxon>Galliformes</taxon>
        <taxon>Phasianidae</taxon>
        <taxon>Phasianinae</taxon>
        <taxon>Gallus</taxon>
    </lineage>
</organism>
<feature type="domain" description="Cytoskeleton-associated protein 2 C-terminal" evidence="7">
    <location>
        <begin position="1103"/>
        <end position="1158"/>
    </location>
</feature>
<keyword evidence="4" id="KW-0597">Phosphoprotein</keyword>
<feature type="region of interest" description="Disordered" evidence="6">
    <location>
        <begin position="85"/>
        <end position="260"/>
    </location>
</feature>
<dbReference type="PANTHER" id="PTHR47078">
    <property type="entry name" value="CYTOSKELETON-ASSOCIATED PROTEIN 2-LIKE"/>
    <property type="match status" value="1"/>
</dbReference>
<evidence type="ECO:0000313" key="9">
    <source>
        <dbReference type="Proteomes" id="UP000000539"/>
    </source>
</evidence>
<name>A0A8V0Z799_CHICK</name>
<reference evidence="8" key="2">
    <citation type="submission" date="2025-08" db="UniProtKB">
        <authorList>
            <consortium name="Ensembl"/>
        </authorList>
    </citation>
    <scope>IDENTIFICATION</scope>
    <source>
        <strain evidence="8">broiler</strain>
    </source>
</reference>
<proteinExistence type="inferred from homology"/>
<feature type="compositionally biased region" description="Gly residues" evidence="6">
    <location>
        <begin position="308"/>
        <end position="319"/>
    </location>
</feature>
<feature type="compositionally biased region" description="Polar residues" evidence="6">
    <location>
        <begin position="854"/>
        <end position="866"/>
    </location>
</feature>
<feature type="compositionally biased region" description="Polar residues" evidence="6">
    <location>
        <begin position="667"/>
        <end position="679"/>
    </location>
</feature>
<dbReference type="OrthoDB" id="6288182at2759"/>
<evidence type="ECO:0000256" key="5">
    <source>
        <dbReference type="ARBA" id="ARBA00023212"/>
    </source>
</evidence>
<dbReference type="FunCoup" id="A0A8V0Z799">
    <property type="interactions" value="894"/>
</dbReference>